<evidence type="ECO:0000259" key="11">
    <source>
        <dbReference type="Pfam" id="PF00155"/>
    </source>
</evidence>
<dbReference type="PANTHER" id="PTHR42885:SF1">
    <property type="entry name" value="THREONINE-PHOSPHATE DECARBOXYLASE"/>
    <property type="match status" value="1"/>
</dbReference>
<evidence type="ECO:0000256" key="5">
    <source>
        <dbReference type="ARBA" id="ARBA00022573"/>
    </source>
</evidence>
<dbReference type="Gene3D" id="3.90.1150.10">
    <property type="entry name" value="Aspartate Aminotransferase, domain 1"/>
    <property type="match status" value="1"/>
</dbReference>
<dbReference type="Pfam" id="PF00155">
    <property type="entry name" value="Aminotran_1_2"/>
    <property type="match status" value="1"/>
</dbReference>
<dbReference type="PANTHER" id="PTHR42885">
    <property type="entry name" value="HISTIDINOL-PHOSPHATE AMINOTRANSFERASE-RELATED"/>
    <property type="match status" value="1"/>
</dbReference>
<evidence type="ECO:0000256" key="7">
    <source>
        <dbReference type="ARBA" id="ARBA00023239"/>
    </source>
</evidence>
<dbReference type="EMBL" id="CP046052">
    <property type="protein sequence ID" value="QGM44599.1"/>
    <property type="molecule type" value="Genomic_DNA"/>
</dbReference>
<name>A0A6B8K9S1_9HYPH</name>
<evidence type="ECO:0000256" key="4">
    <source>
        <dbReference type="ARBA" id="ARBA00012285"/>
    </source>
</evidence>
<comment type="function">
    <text evidence="2">Decarboxylates L-threonine-O-3-phosphate to yield (R)-1-amino-2-propanol O-2-phosphate, the precursor for the linkage between the nucleotide loop and the corrin ring in cobalamin.</text>
</comment>
<dbReference type="SUPFAM" id="SSF53383">
    <property type="entry name" value="PLP-dependent transferases"/>
    <property type="match status" value="1"/>
</dbReference>
<dbReference type="GO" id="GO:0030170">
    <property type="term" value="F:pyridoxal phosphate binding"/>
    <property type="evidence" value="ECO:0007669"/>
    <property type="project" value="InterPro"/>
</dbReference>
<dbReference type="GO" id="GO:0048472">
    <property type="term" value="F:threonine-phosphate decarboxylase activity"/>
    <property type="evidence" value="ECO:0007669"/>
    <property type="project" value="UniProtKB-EC"/>
</dbReference>
<feature type="region of interest" description="Disordered" evidence="10">
    <location>
        <begin position="1"/>
        <end position="22"/>
    </location>
</feature>
<keyword evidence="5" id="KW-0169">Cobalamin biosynthesis</keyword>
<dbReference type="AlphaFoldDB" id="A0A6B8K9S1"/>
<dbReference type="InterPro" id="IPR004839">
    <property type="entry name" value="Aminotransferase_I/II_large"/>
</dbReference>
<evidence type="ECO:0000256" key="1">
    <source>
        <dbReference type="ARBA" id="ARBA00001933"/>
    </source>
</evidence>
<evidence type="ECO:0000313" key="12">
    <source>
        <dbReference type="EMBL" id="QGM44599.1"/>
    </source>
</evidence>
<sequence length="342" mass="36421">MSNADTHDSRHQRIEHGGGLDAARRRFPAAPEPWIDLSTGVSPIPYPLPPIAPQAWSRLPDADALIALEAAAACAYGAPSRLAVVAGAGTQAFIQSLPRVCPGRRVAILGFTYAEHQAAWSAAGAHTETVASFEELAEADVAIVVNPNNPDGRLASPEQLIRLAERLAGRGGVLIVDEAFMDIAPDASMAPRAGGAVVVLRSFGKIFGLPGVRLGFAVCEPLMAARLRAELGPWSVSGPALAVGTPALSDAAWLERSRAALQKSARRLEAMLMAAGFEILGGAALFTLAARSDAEVWFERLAKRGILTRRFAERPSWLRFGLPAEEEHWARLREALGLPDVR</sequence>
<dbReference type="OrthoDB" id="9799304at2"/>
<dbReference type="InterPro" id="IPR015421">
    <property type="entry name" value="PyrdxlP-dep_Trfase_major"/>
</dbReference>
<evidence type="ECO:0000313" key="13">
    <source>
        <dbReference type="Proteomes" id="UP000309061"/>
    </source>
</evidence>
<dbReference type="Gene3D" id="3.40.640.10">
    <property type="entry name" value="Type I PLP-dependent aspartate aminotransferase-like (Major domain)"/>
    <property type="match status" value="1"/>
</dbReference>
<feature type="domain" description="Aminotransferase class I/classII large" evidence="11">
    <location>
        <begin position="54"/>
        <end position="324"/>
    </location>
</feature>
<evidence type="ECO:0000256" key="2">
    <source>
        <dbReference type="ARBA" id="ARBA00003444"/>
    </source>
</evidence>
<organism evidence="12 13">
    <name type="scientific">Methylocystis heyeri</name>
    <dbReference type="NCBI Taxonomy" id="391905"/>
    <lineage>
        <taxon>Bacteria</taxon>
        <taxon>Pseudomonadati</taxon>
        <taxon>Pseudomonadota</taxon>
        <taxon>Alphaproteobacteria</taxon>
        <taxon>Hyphomicrobiales</taxon>
        <taxon>Methylocystaceae</taxon>
        <taxon>Methylocystis</taxon>
    </lineage>
</organism>
<dbReference type="Proteomes" id="UP000309061">
    <property type="component" value="Chromosome"/>
</dbReference>
<dbReference type="InterPro" id="IPR015424">
    <property type="entry name" value="PyrdxlP-dep_Trfase"/>
</dbReference>
<keyword evidence="13" id="KW-1185">Reference proteome</keyword>
<proteinExistence type="predicted"/>
<dbReference type="GO" id="GO:0009236">
    <property type="term" value="P:cobalamin biosynthetic process"/>
    <property type="evidence" value="ECO:0007669"/>
    <property type="project" value="UniProtKB-UniPathway"/>
</dbReference>
<dbReference type="InterPro" id="IPR015422">
    <property type="entry name" value="PyrdxlP-dep_Trfase_small"/>
</dbReference>
<protein>
    <recommendedName>
        <fullName evidence="4">threonine-phosphate decarboxylase</fullName>
        <ecNumber evidence="4">4.1.1.81</ecNumber>
    </recommendedName>
    <alternativeName>
        <fullName evidence="8">L-threonine-O-3-phosphate decarboxylase</fullName>
    </alternativeName>
</protein>
<dbReference type="EC" id="4.1.1.81" evidence="4"/>
<evidence type="ECO:0000256" key="10">
    <source>
        <dbReference type="SAM" id="MobiDB-lite"/>
    </source>
</evidence>
<accession>A0A6B8K9S1</accession>
<keyword evidence="7 12" id="KW-0456">Lyase</keyword>
<evidence type="ECO:0000256" key="8">
    <source>
        <dbReference type="ARBA" id="ARBA00029996"/>
    </source>
</evidence>
<evidence type="ECO:0000256" key="9">
    <source>
        <dbReference type="ARBA" id="ARBA00048531"/>
    </source>
</evidence>
<comment type="pathway">
    <text evidence="3">Cofactor biosynthesis; adenosylcobalamin biosynthesis.</text>
</comment>
<evidence type="ECO:0000256" key="3">
    <source>
        <dbReference type="ARBA" id="ARBA00004953"/>
    </source>
</evidence>
<reference evidence="12 13" key="1">
    <citation type="submission" date="2019-11" db="EMBL/GenBank/DDBJ databases">
        <title>The genome sequence of Methylocystis heyeri.</title>
        <authorList>
            <person name="Oshkin I.Y."/>
            <person name="Miroshnikov K."/>
            <person name="Dedysh S.N."/>
        </authorList>
    </citation>
    <scope>NUCLEOTIDE SEQUENCE [LARGE SCALE GENOMIC DNA]</scope>
    <source>
        <strain evidence="12 13">H2</strain>
    </source>
</reference>
<dbReference type="NCBIfam" id="TIGR01140">
    <property type="entry name" value="L_thr_O3P_dcar"/>
    <property type="match status" value="1"/>
</dbReference>
<dbReference type="RefSeq" id="WP_136494898.1">
    <property type="nucleotide sequence ID" value="NZ_CP046052.1"/>
</dbReference>
<comment type="catalytic activity">
    <reaction evidence="9">
        <text>O-phospho-L-threonine + H(+) = (R)-1-aminopropan-2-yl phosphate + CO2</text>
        <dbReference type="Rhea" id="RHEA:11492"/>
        <dbReference type="ChEBI" id="CHEBI:15378"/>
        <dbReference type="ChEBI" id="CHEBI:16526"/>
        <dbReference type="ChEBI" id="CHEBI:58563"/>
        <dbReference type="ChEBI" id="CHEBI:58675"/>
        <dbReference type="EC" id="4.1.1.81"/>
    </reaction>
</comment>
<dbReference type="KEGG" id="mhey:H2LOC_002230"/>
<gene>
    <name evidence="12" type="ORF">H2LOC_002230</name>
</gene>
<evidence type="ECO:0000256" key="6">
    <source>
        <dbReference type="ARBA" id="ARBA00022898"/>
    </source>
</evidence>
<dbReference type="CDD" id="cd00609">
    <property type="entry name" value="AAT_like"/>
    <property type="match status" value="1"/>
</dbReference>
<dbReference type="InterPro" id="IPR005860">
    <property type="entry name" value="CobD"/>
</dbReference>
<keyword evidence="6" id="KW-0663">Pyridoxal phosphate</keyword>
<dbReference type="UniPathway" id="UPA00148"/>
<comment type="cofactor">
    <cofactor evidence="1">
        <name>pyridoxal 5'-phosphate</name>
        <dbReference type="ChEBI" id="CHEBI:597326"/>
    </cofactor>
</comment>